<dbReference type="OrthoDB" id="1495270at2"/>
<dbReference type="Proteomes" id="UP000185812">
    <property type="component" value="Unassembled WGS sequence"/>
</dbReference>
<reference evidence="2" key="1">
    <citation type="submission" date="2016-11" db="EMBL/GenBank/DDBJ databases">
        <authorList>
            <person name="Varghese N."/>
            <person name="Submissions S."/>
        </authorList>
    </citation>
    <scope>NUCLEOTIDE SEQUENCE [LARGE SCALE GENOMIC DNA]</scope>
    <source>
        <strain evidence="2">DSM 22212</strain>
    </source>
</reference>
<evidence type="ECO:0000313" key="1">
    <source>
        <dbReference type="EMBL" id="SHK05588.1"/>
    </source>
</evidence>
<dbReference type="EMBL" id="FRAU01000001">
    <property type="protein sequence ID" value="SHK05588.1"/>
    <property type="molecule type" value="Genomic_DNA"/>
</dbReference>
<evidence type="ECO:0000313" key="2">
    <source>
        <dbReference type="Proteomes" id="UP000185812"/>
    </source>
</evidence>
<protein>
    <submittedName>
        <fullName evidence="1">Uncharacterized protein</fullName>
    </submittedName>
</protein>
<dbReference type="AlphaFoldDB" id="A0A1M6PCB5"/>
<organism evidence="1 2">
    <name type="scientific">Rhodothermus profundi</name>
    <dbReference type="NCBI Taxonomy" id="633813"/>
    <lineage>
        <taxon>Bacteria</taxon>
        <taxon>Pseudomonadati</taxon>
        <taxon>Rhodothermota</taxon>
        <taxon>Rhodothermia</taxon>
        <taxon>Rhodothermales</taxon>
        <taxon>Rhodothermaceae</taxon>
        <taxon>Rhodothermus</taxon>
    </lineage>
</organism>
<sequence>MQVPRRIRLEQACVRADRQDALATLTERLFLRRSFLYLKPSDQQWLRPELVQLLRRHSRLYRTISTPFDGPLPFALGYFQVREGKLESVAEAIPIEDPAQVAWLLSEFLQPGARLWVEEEGRWQGWQIEGEGRLQQLAGAPDRK</sequence>
<name>A0A1M6PCB5_9BACT</name>
<dbReference type="STRING" id="633813.SAMN04488087_0125"/>
<dbReference type="RefSeq" id="WP_072713927.1">
    <property type="nucleotide sequence ID" value="NZ_FRAU01000001.1"/>
</dbReference>
<keyword evidence="2" id="KW-1185">Reference proteome</keyword>
<accession>A0A1M6PCB5</accession>
<gene>
    <name evidence="1" type="ORF">SAMN04488087_0125</name>
</gene>
<proteinExistence type="predicted"/>